<dbReference type="Proteomes" id="UP000194469">
    <property type="component" value="Unassembled WGS sequence"/>
</dbReference>
<dbReference type="GO" id="GO:0003700">
    <property type="term" value="F:DNA-binding transcription factor activity"/>
    <property type="evidence" value="ECO:0007669"/>
    <property type="project" value="InterPro"/>
</dbReference>
<dbReference type="SUPFAM" id="SSF46785">
    <property type="entry name" value="Winged helix' DNA-binding domain"/>
    <property type="match status" value="1"/>
</dbReference>
<evidence type="ECO:0000313" key="5">
    <source>
        <dbReference type="EMBL" id="SMQ76543.1"/>
    </source>
</evidence>
<dbReference type="InterPro" id="IPR000835">
    <property type="entry name" value="HTH_MarR-typ"/>
</dbReference>
<keyword evidence="3" id="KW-0804">Transcription</keyword>
<sequence>MCDRAVKGAAMTGVSELTAHLGYLMRSVSNAVSHEFARKIAGEAVTVAEWVMLRSLYDETEMAPSVLAAKMGMTRGAISKLADRLIAKRLVERRENPADKRGHSLSLSLAGAQKVRAIAALADTNDADFFAVMSNAERAELRALLEALIARHGLSAAPLD</sequence>
<feature type="domain" description="HTH marR-type" evidence="4">
    <location>
        <begin position="18"/>
        <end position="150"/>
    </location>
</feature>
<dbReference type="Gene3D" id="1.10.10.10">
    <property type="entry name" value="Winged helix-like DNA-binding domain superfamily/Winged helix DNA-binding domain"/>
    <property type="match status" value="1"/>
</dbReference>
<protein>
    <submittedName>
        <fullName evidence="5">DNA-binding transcriptional regulator, MarR family</fullName>
    </submittedName>
</protein>
<dbReference type="InterPro" id="IPR036390">
    <property type="entry name" value="WH_DNA-bd_sf"/>
</dbReference>
<dbReference type="GO" id="GO:0006950">
    <property type="term" value="P:response to stress"/>
    <property type="evidence" value="ECO:0007669"/>
    <property type="project" value="TreeGrafter"/>
</dbReference>
<keyword evidence="2 5" id="KW-0238">DNA-binding</keyword>
<evidence type="ECO:0000256" key="2">
    <source>
        <dbReference type="ARBA" id="ARBA00023125"/>
    </source>
</evidence>
<organism evidence="5 6">
    <name type="scientific">Sphingopyxis terrae subsp. ummariensis</name>
    <dbReference type="NCBI Taxonomy" id="429001"/>
    <lineage>
        <taxon>Bacteria</taxon>
        <taxon>Pseudomonadati</taxon>
        <taxon>Pseudomonadota</taxon>
        <taxon>Alphaproteobacteria</taxon>
        <taxon>Sphingomonadales</taxon>
        <taxon>Sphingomonadaceae</taxon>
        <taxon>Sphingopyxis</taxon>
    </lineage>
</organism>
<proteinExistence type="predicted"/>
<name>A0A1Y6FVG7_9SPHN</name>
<dbReference type="PROSITE" id="PS50995">
    <property type="entry name" value="HTH_MARR_2"/>
    <property type="match status" value="1"/>
</dbReference>
<dbReference type="InterPro" id="IPR039422">
    <property type="entry name" value="MarR/SlyA-like"/>
</dbReference>
<evidence type="ECO:0000259" key="4">
    <source>
        <dbReference type="PROSITE" id="PS50995"/>
    </source>
</evidence>
<dbReference type="EMBL" id="FXWL01000002">
    <property type="protein sequence ID" value="SMQ76543.1"/>
    <property type="molecule type" value="Genomic_DNA"/>
</dbReference>
<keyword evidence="1" id="KW-0805">Transcription regulation</keyword>
<evidence type="ECO:0000256" key="1">
    <source>
        <dbReference type="ARBA" id="ARBA00023015"/>
    </source>
</evidence>
<dbReference type="AlphaFoldDB" id="A0A1Y6FVG7"/>
<dbReference type="PANTHER" id="PTHR33164">
    <property type="entry name" value="TRANSCRIPTIONAL REGULATOR, MARR FAMILY"/>
    <property type="match status" value="1"/>
</dbReference>
<evidence type="ECO:0000313" key="6">
    <source>
        <dbReference type="Proteomes" id="UP000194469"/>
    </source>
</evidence>
<dbReference type="PANTHER" id="PTHR33164:SF64">
    <property type="entry name" value="TRANSCRIPTIONAL REGULATOR SLYA"/>
    <property type="match status" value="1"/>
</dbReference>
<evidence type="ECO:0000256" key="3">
    <source>
        <dbReference type="ARBA" id="ARBA00023163"/>
    </source>
</evidence>
<dbReference type="SMART" id="SM00347">
    <property type="entry name" value="HTH_MARR"/>
    <property type="match status" value="1"/>
</dbReference>
<accession>A0A1Y6FVG7</accession>
<dbReference type="Pfam" id="PF12802">
    <property type="entry name" value="MarR_2"/>
    <property type="match status" value="1"/>
</dbReference>
<reference evidence="6" key="1">
    <citation type="submission" date="2017-04" db="EMBL/GenBank/DDBJ databases">
        <authorList>
            <person name="Varghese N."/>
            <person name="Submissions S."/>
        </authorList>
    </citation>
    <scope>NUCLEOTIDE SEQUENCE [LARGE SCALE GENOMIC DNA]</scope>
    <source>
        <strain evidence="6">UI2</strain>
    </source>
</reference>
<dbReference type="PRINTS" id="PR00598">
    <property type="entry name" value="HTHMARR"/>
</dbReference>
<dbReference type="InterPro" id="IPR036388">
    <property type="entry name" value="WH-like_DNA-bd_sf"/>
</dbReference>
<keyword evidence="6" id="KW-1185">Reference proteome</keyword>
<gene>
    <name evidence="5" type="ORF">SAMN06295984_1982</name>
</gene>
<dbReference type="GO" id="GO:0003677">
    <property type="term" value="F:DNA binding"/>
    <property type="evidence" value="ECO:0007669"/>
    <property type="project" value="UniProtKB-KW"/>
</dbReference>